<proteinExistence type="predicted"/>
<accession>A0AC58MX69</accession>
<protein>
    <submittedName>
        <fullName evidence="2">Uncharacterized protein</fullName>
    </submittedName>
</protein>
<dbReference type="Proteomes" id="UP001732720">
    <property type="component" value="Chromosome 6"/>
</dbReference>
<evidence type="ECO:0000313" key="2">
    <source>
        <dbReference type="RefSeq" id="XP_073933989.1"/>
    </source>
</evidence>
<dbReference type="RefSeq" id="XP_073933989.1">
    <property type="nucleotide sequence ID" value="XM_074077888.1"/>
</dbReference>
<reference evidence="2" key="1">
    <citation type="submission" date="2025-08" db="UniProtKB">
        <authorList>
            <consortium name="RefSeq"/>
        </authorList>
    </citation>
    <scope>IDENTIFICATION</scope>
</reference>
<organism evidence="1 2">
    <name type="scientific">Castor canadensis</name>
    <name type="common">American beaver</name>
    <dbReference type="NCBI Taxonomy" id="51338"/>
    <lineage>
        <taxon>Eukaryota</taxon>
        <taxon>Metazoa</taxon>
        <taxon>Chordata</taxon>
        <taxon>Craniata</taxon>
        <taxon>Vertebrata</taxon>
        <taxon>Euteleostomi</taxon>
        <taxon>Mammalia</taxon>
        <taxon>Eutheria</taxon>
        <taxon>Euarchontoglires</taxon>
        <taxon>Glires</taxon>
        <taxon>Rodentia</taxon>
        <taxon>Castorimorpha</taxon>
        <taxon>Castoridae</taxon>
        <taxon>Castor</taxon>
    </lineage>
</organism>
<keyword evidence="1" id="KW-1185">Reference proteome</keyword>
<gene>
    <name evidence="2" type="primary">LOC109702114</name>
</gene>
<name>A0AC58MX69_CASCN</name>
<sequence>MASDAEYLVYVCPDPKLPLLAEPKSDIHPCSSCSLAFSSQKFLSQHVKHSHPSQVCPRTSSRKNFIPGDPCPVNELQEQQHSNPHSQNDIVRGQEVKERSKHTHEKIRQREISNAFSSPLKGQMGSVGENEKMMKEKLRTDQKVNPDGTSKLFVRVGISGIAGVKNGGGGQDFSDKSSLIKHQRTHTGEKPYVCRECGRGFAVKSNLIKHQRTHTGEKPYVCRECGRGFAVNSGLIKHQRTHTGEKPYVCRECGRGFALKSTLIKHQRTHTGEKPYVCRECGRGFAVNSGLIVHQRTHTGEKPYVCRECGRGFAVKSNLIKHQRTHTGEKPYVCRECGRGFAVKSNLIIHQRTHTGEKPYVCRECGRGFALKSSLIKHQRTHTGEKPYVCRKGKKVISNKTISQQTQENKLYIPIHPLCYASEEAY</sequence>
<evidence type="ECO:0000313" key="1">
    <source>
        <dbReference type="Proteomes" id="UP001732720"/>
    </source>
</evidence>